<keyword evidence="6 8" id="KW-0472">Membrane</keyword>
<organism evidence="10 11">
    <name type="scientific">Bradyrhizobium erythrophlei</name>
    <dbReference type="NCBI Taxonomy" id="1437360"/>
    <lineage>
        <taxon>Bacteria</taxon>
        <taxon>Pseudomonadati</taxon>
        <taxon>Pseudomonadota</taxon>
        <taxon>Alphaproteobacteria</taxon>
        <taxon>Hyphomicrobiales</taxon>
        <taxon>Nitrobacteraceae</taxon>
        <taxon>Bradyrhizobium</taxon>
    </lineage>
</organism>
<feature type="transmembrane region" description="Helical" evidence="8">
    <location>
        <begin position="297"/>
        <end position="318"/>
    </location>
</feature>
<evidence type="ECO:0000256" key="6">
    <source>
        <dbReference type="ARBA" id="ARBA00023136"/>
    </source>
</evidence>
<keyword evidence="3 10" id="KW-0808">Transferase</keyword>
<feature type="transmembrane region" description="Helical" evidence="8">
    <location>
        <begin position="72"/>
        <end position="89"/>
    </location>
</feature>
<reference evidence="10 11" key="1">
    <citation type="submission" date="2016-11" db="EMBL/GenBank/DDBJ databases">
        <authorList>
            <person name="Jaros S."/>
            <person name="Januszkiewicz K."/>
            <person name="Wedrychowicz H."/>
        </authorList>
    </citation>
    <scope>NUCLEOTIDE SEQUENCE [LARGE SCALE GENOMIC DNA]</scope>
    <source>
        <strain evidence="10 11">GAS138</strain>
    </source>
</reference>
<keyword evidence="7" id="KW-0270">Exopolysaccharide synthesis</keyword>
<feature type="domain" description="Bacterial sugar transferase" evidence="9">
    <location>
        <begin position="292"/>
        <end position="485"/>
    </location>
</feature>
<accession>A0A1M5X4B2</accession>
<name>A0A1M5X4B2_9BRAD</name>
<dbReference type="InterPro" id="IPR003362">
    <property type="entry name" value="Bact_transf"/>
</dbReference>
<evidence type="ECO:0000313" key="11">
    <source>
        <dbReference type="Proteomes" id="UP000189796"/>
    </source>
</evidence>
<keyword evidence="5 8" id="KW-1133">Transmembrane helix</keyword>
<evidence type="ECO:0000256" key="1">
    <source>
        <dbReference type="ARBA" id="ARBA00004141"/>
    </source>
</evidence>
<evidence type="ECO:0000256" key="7">
    <source>
        <dbReference type="ARBA" id="ARBA00023169"/>
    </source>
</evidence>
<evidence type="ECO:0000256" key="2">
    <source>
        <dbReference type="ARBA" id="ARBA00006464"/>
    </source>
</evidence>
<keyword evidence="4 8" id="KW-0812">Transmembrane</keyword>
<sequence length="491" mass="54813">MADEGLNLHPAGPARLRPHSRGDRDFGLLYRYRKQIVVASLVCGDLAAALIAISCTHFLIRTTGLLSPGPQHVTAPFVVLAFFAVGLYTGSGPAPYERFRLRTAGIAGFIAISSVATLPERNVIGFMIPQFAYAACLLLIGHYIEETTRRLLIYLDLWGARTVLVGAAGECRELAHLLARKPELGLKPIGMIRTADDRNWTGGSFPLRVIGTTADFDSIRLGSEIELAIFTTTSELTAVPRDCSAFSSSCRFMLLEDIRNVQGLWARTRTIDAIIGIEIRRNLCSWQNRLLKRTFDILLAIPLGLLALPAVALAALMVKLVDPGPAFYVQKRIGHNGKIVKVLKLRTMYANGEQLLEEHLRRDQQARAEWQRFFKLRHDPRILPIIGNVMRRSSADELPQLWNVIRGDMSLVGPRPLPAYHAEQFDDEFRTLRTGVLPGITGLWQVSSRSEGGLQILREQDLFYIRNWSPWLDFYILLQTVPAVLSAKGAR</sequence>
<dbReference type="InterPro" id="IPR017475">
    <property type="entry name" value="EPS_sugar_tfrase"/>
</dbReference>
<dbReference type="RefSeq" id="WP_079605298.1">
    <property type="nucleotide sequence ID" value="NZ_LT670817.1"/>
</dbReference>
<evidence type="ECO:0000256" key="8">
    <source>
        <dbReference type="SAM" id="Phobius"/>
    </source>
</evidence>
<dbReference type="Proteomes" id="UP000189796">
    <property type="component" value="Chromosome I"/>
</dbReference>
<feature type="transmembrane region" description="Helical" evidence="8">
    <location>
        <begin position="124"/>
        <end position="144"/>
    </location>
</feature>
<dbReference type="PANTHER" id="PTHR30576:SF0">
    <property type="entry name" value="UNDECAPRENYL-PHOSPHATE N-ACETYLGALACTOSAMINYL 1-PHOSPHATE TRANSFERASE-RELATED"/>
    <property type="match status" value="1"/>
</dbReference>
<gene>
    <name evidence="10" type="ORF">SAMN05443248_7012</name>
</gene>
<dbReference type="EMBL" id="LT670817">
    <property type="protein sequence ID" value="SHH94690.1"/>
    <property type="molecule type" value="Genomic_DNA"/>
</dbReference>
<evidence type="ECO:0000313" key="10">
    <source>
        <dbReference type="EMBL" id="SHH94690.1"/>
    </source>
</evidence>
<evidence type="ECO:0000259" key="9">
    <source>
        <dbReference type="Pfam" id="PF02397"/>
    </source>
</evidence>
<dbReference type="NCBIfam" id="TIGR03025">
    <property type="entry name" value="EPS_sugtrans"/>
    <property type="match status" value="1"/>
</dbReference>
<feature type="transmembrane region" description="Helical" evidence="8">
    <location>
        <begin position="101"/>
        <end position="118"/>
    </location>
</feature>
<feature type="transmembrane region" description="Helical" evidence="8">
    <location>
        <begin position="36"/>
        <end position="60"/>
    </location>
</feature>
<comment type="similarity">
    <text evidence="2">Belongs to the bacterial sugar transferase family.</text>
</comment>
<dbReference type="OrthoDB" id="9808602at2"/>
<comment type="subcellular location">
    <subcellularLocation>
        <location evidence="1">Membrane</location>
        <topology evidence="1">Multi-pass membrane protein</topology>
    </subcellularLocation>
</comment>
<evidence type="ECO:0000256" key="5">
    <source>
        <dbReference type="ARBA" id="ARBA00022989"/>
    </source>
</evidence>
<evidence type="ECO:0000256" key="4">
    <source>
        <dbReference type="ARBA" id="ARBA00022692"/>
    </source>
</evidence>
<protein>
    <submittedName>
        <fullName evidence="10">Undecaprenyl-phosphate galactose phosphotransferase, WbaP/exopolysaccharide biosynthesis polyprenyl glycosylphosphotransferase</fullName>
    </submittedName>
</protein>
<dbReference type="GO" id="GO:0000271">
    <property type="term" value="P:polysaccharide biosynthetic process"/>
    <property type="evidence" value="ECO:0007669"/>
    <property type="project" value="UniProtKB-KW"/>
</dbReference>
<dbReference type="PANTHER" id="PTHR30576">
    <property type="entry name" value="COLANIC BIOSYNTHESIS UDP-GLUCOSE LIPID CARRIER TRANSFERASE"/>
    <property type="match status" value="1"/>
</dbReference>
<dbReference type="GO" id="GO:0016780">
    <property type="term" value="F:phosphotransferase activity, for other substituted phosphate groups"/>
    <property type="evidence" value="ECO:0007669"/>
    <property type="project" value="TreeGrafter"/>
</dbReference>
<dbReference type="GO" id="GO:0016020">
    <property type="term" value="C:membrane"/>
    <property type="evidence" value="ECO:0007669"/>
    <property type="project" value="UniProtKB-SubCell"/>
</dbReference>
<dbReference type="AlphaFoldDB" id="A0A1M5X4B2"/>
<dbReference type="Pfam" id="PF02397">
    <property type="entry name" value="Bac_transf"/>
    <property type="match status" value="1"/>
</dbReference>
<evidence type="ECO:0000256" key="3">
    <source>
        <dbReference type="ARBA" id="ARBA00022679"/>
    </source>
</evidence>
<proteinExistence type="inferred from homology"/>